<dbReference type="RefSeq" id="WP_057822504.1">
    <property type="nucleotide sequence ID" value="NZ_AZEC01000027.1"/>
</dbReference>
<reference evidence="2 3" key="1">
    <citation type="journal article" date="2015" name="Genome Announc.">
        <title>Expanding the biotechnology potential of lactobacilli through comparative genomics of 213 strains and associated genera.</title>
        <authorList>
            <person name="Sun Z."/>
            <person name="Harris H.M."/>
            <person name="McCann A."/>
            <person name="Guo C."/>
            <person name="Argimon S."/>
            <person name="Zhang W."/>
            <person name="Yang X."/>
            <person name="Jeffery I.B."/>
            <person name="Cooney J.C."/>
            <person name="Kagawa T.F."/>
            <person name="Liu W."/>
            <person name="Song Y."/>
            <person name="Salvetti E."/>
            <person name="Wrobel A."/>
            <person name="Rasinkangas P."/>
            <person name="Parkhill J."/>
            <person name="Rea M.C."/>
            <person name="O'Sullivan O."/>
            <person name="Ritari J."/>
            <person name="Douillard F.P."/>
            <person name="Paul Ross R."/>
            <person name="Yang R."/>
            <person name="Briner A.E."/>
            <person name="Felis G.E."/>
            <person name="de Vos W.M."/>
            <person name="Barrangou R."/>
            <person name="Klaenhammer T.R."/>
            <person name="Caufield P.W."/>
            <person name="Cui Y."/>
            <person name="Zhang H."/>
            <person name="O'Toole P.W."/>
        </authorList>
    </citation>
    <scope>NUCLEOTIDE SEQUENCE [LARGE SCALE GENOMIC DNA]</scope>
    <source>
        <strain evidence="2 3">DSM 12744</strain>
    </source>
</reference>
<dbReference type="AlphaFoldDB" id="A0A0R1MSB5"/>
<comment type="caution">
    <text evidence="2">The sequence shown here is derived from an EMBL/GenBank/DDBJ whole genome shotgun (WGS) entry which is preliminary data.</text>
</comment>
<evidence type="ECO:0000313" key="3">
    <source>
        <dbReference type="Proteomes" id="UP000051330"/>
    </source>
</evidence>
<evidence type="ECO:0000256" key="1">
    <source>
        <dbReference type="SAM" id="Phobius"/>
    </source>
</evidence>
<keyword evidence="1" id="KW-1133">Transmembrane helix</keyword>
<name>A0A0R1MSB5_9LACO</name>
<dbReference type="EMBL" id="AZEC01000027">
    <property type="protein sequence ID" value="KRL08066.1"/>
    <property type="molecule type" value="Genomic_DNA"/>
</dbReference>
<dbReference type="Proteomes" id="UP000051330">
    <property type="component" value="Unassembled WGS sequence"/>
</dbReference>
<evidence type="ECO:0000313" key="2">
    <source>
        <dbReference type="EMBL" id="KRL08066.1"/>
    </source>
</evidence>
<protein>
    <submittedName>
        <fullName evidence="2">Uncharacterized protein</fullName>
    </submittedName>
</protein>
<keyword evidence="3" id="KW-1185">Reference proteome</keyword>
<gene>
    <name evidence="2" type="ORF">FD09_GL001690</name>
</gene>
<feature type="transmembrane region" description="Helical" evidence="1">
    <location>
        <begin position="20"/>
        <end position="40"/>
    </location>
</feature>
<keyword evidence="1" id="KW-0812">Transmembrane</keyword>
<sequence length="174" mass="19088">METSRNQRLHPKKKRRWVKILIGFLIVLVVAIGLVIAFPFQANNGLRTIMGGRDTPVDNAAKGQIIKKLDDTKNGDAVHDQIIDQAVSHLQNTSMQQVMSAANSSGAAAKLIQDNTGLSATQAQTVSKFVFEHPEFTSLRTAVANGNWLQAYQEYQNLSSDGNINQLKSDIQGQ</sequence>
<dbReference type="PATRIC" id="fig|1423792.3.peg.1714"/>
<proteinExistence type="predicted"/>
<dbReference type="STRING" id="1423792.FD09_GL001690"/>
<keyword evidence="1" id="KW-0472">Membrane</keyword>
<organism evidence="2 3">
    <name type="scientific">Schleiferilactobacillus perolens DSM 12744</name>
    <dbReference type="NCBI Taxonomy" id="1423792"/>
    <lineage>
        <taxon>Bacteria</taxon>
        <taxon>Bacillati</taxon>
        <taxon>Bacillota</taxon>
        <taxon>Bacilli</taxon>
        <taxon>Lactobacillales</taxon>
        <taxon>Lactobacillaceae</taxon>
        <taxon>Schleiferilactobacillus</taxon>
    </lineage>
</organism>
<accession>A0A0R1MSB5</accession>
<dbReference type="OrthoDB" id="2298266at2"/>